<evidence type="ECO:0000313" key="3">
    <source>
        <dbReference type="Proteomes" id="UP001146120"/>
    </source>
</evidence>
<keyword evidence="1" id="KW-0732">Signal</keyword>
<evidence type="ECO:0000256" key="1">
    <source>
        <dbReference type="SAM" id="SignalP"/>
    </source>
</evidence>
<proteinExistence type="predicted"/>
<dbReference type="AlphaFoldDB" id="A0AAV2ZND6"/>
<name>A0AAV2ZND6_9STRA</name>
<feature type="chain" id="PRO_5043371337" evidence="1">
    <location>
        <begin position="23"/>
        <end position="201"/>
    </location>
</feature>
<sequence length="201" mass="22353">MKTAVISALLLAAVCAVHSADAGRVNVHEKPTQSYEDKEEETKIHYTRLVQDHAGCGSRGNKIAMCASKDFICRMKGNQMAYASEPKCLPIEKDTHDSATKMALESTAPWEACDPANEDVNRPLCRFSFECMCRDPKRGTDCTCMPPDTVRAFVKDDSLACGEQKAKCGDKEYCRWESEDKQACGLKPYFQEPTKPKKGDL</sequence>
<reference evidence="2" key="1">
    <citation type="submission" date="2022-11" db="EMBL/GenBank/DDBJ databases">
        <authorList>
            <person name="Morgan W.R."/>
            <person name="Tartar A."/>
        </authorList>
    </citation>
    <scope>NUCLEOTIDE SEQUENCE</scope>
    <source>
        <strain evidence="2">ARSEF 373</strain>
    </source>
</reference>
<protein>
    <submittedName>
        <fullName evidence="2">Uncharacterized protein</fullName>
    </submittedName>
</protein>
<evidence type="ECO:0000313" key="2">
    <source>
        <dbReference type="EMBL" id="DBA05389.1"/>
    </source>
</evidence>
<feature type="signal peptide" evidence="1">
    <location>
        <begin position="1"/>
        <end position="22"/>
    </location>
</feature>
<gene>
    <name evidence="2" type="ORF">N0F65_007551</name>
</gene>
<dbReference type="Proteomes" id="UP001146120">
    <property type="component" value="Unassembled WGS sequence"/>
</dbReference>
<comment type="caution">
    <text evidence="2">The sequence shown here is derived from an EMBL/GenBank/DDBJ whole genome shotgun (WGS) entry which is preliminary data.</text>
</comment>
<keyword evidence="3" id="KW-1185">Reference proteome</keyword>
<reference evidence="2" key="2">
    <citation type="journal article" date="2023" name="Microbiol Resour">
        <title>Decontamination and Annotation of the Draft Genome Sequence of the Oomycete Lagenidium giganteum ARSEF 373.</title>
        <authorList>
            <person name="Morgan W.R."/>
            <person name="Tartar A."/>
        </authorList>
    </citation>
    <scope>NUCLEOTIDE SEQUENCE</scope>
    <source>
        <strain evidence="2">ARSEF 373</strain>
    </source>
</reference>
<accession>A0AAV2ZND6</accession>
<dbReference type="EMBL" id="DAKRPA010000001">
    <property type="protein sequence ID" value="DBA05389.1"/>
    <property type="molecule type" value="Genomic_DNA"/>
</dbReference>
<organism evidence="2 3">
    <name type="scientific">Lagenidium giganteum</name>
    <dbReference type="NCBI Taxonomy" id="4803"/>
    <lineage>
        <taxon>Eukaryota</taxon>
        <taxon>Sar</taxon>
        <taxon>Stramenopiles</taxon>
        <taxon>Oomycota</taxon>
        <taxon>Peronosporomycetes</taxon>
        <taxon>Pythiales</taxon>
        <taxon>Pythiaceae</taxon>
    </lineage>
</organism>